<reference evidence="3 4" key="1">
    <citation type="submission" date="2016-10" db="EMBL/GenBank/DDBJ databases">
        <title>Genome sequencing of Aspergillus oryzae BCC7051.</title>
        <authorList>
            <person name="Thammarongtham C."/>
            <person name="Vorapreeda T."/>
            <person name="Nookaew I."/>
            <person name="Srisuk T."/>
            <person name="Land M."/>
            <person name="Jeennor S."/>
            <person name="Laoteng K."/>
        </authorList>
    </citation>
    <scope>NUCLEOTIDE SEQUENCE [LARGE SCALE GENOMIC DNA]</scope>
    <source>
        <strain evidence="3 4">BCC7051</strain>
    </source>
</reference>
<dbReference type="InterPro" id="IPR035994">
    <property type="entry name" value="Nucleoside_phosphorylase_sf"/>
</dbReference>
<evidence type="ECO:0000256" key="1">
    <source>
        <dbReference type="SAM" id="MobiDB-lite"/>
    </source>
</evidence>
<dbReference type="InterPro" id="IPR016161">
    <property type="entry name" value="Ald_DH/histidinol_DH"/>
</dbReference>
<dbReference type="Gene3D" id="1.25.40.10">
    <property type="entry name" value="Tetratricopeptide repeat domain"/>
    <property type="match status" value="2"/>
</dbReference>
<dbReference type="InterPro" id="IPR015590">
    <property type="entry name" value="Aldehyde_DH_dom"/>
</dbReference>
<dbReference type="InterPro" id="IPR027417">
    <property type="entry name" value="P-loop_NTPase"/>
</dbReference>
<feature type="domain" description="Aldehyde dehydrogenase" evidence="2">
    <location>
        <begin position="866"/>
        <end position="1004"/>
    </location>
</feature>
<dbReference type="SUPFAM" id="SSF48452">
    <property type="entry name" value="TPR-like"/>
    <property type="match status" value="2"/>
</dbReference>
<dbReference type="PANTHER" id="PTHR46082:SF11">
    <property type="entry name" value="AAA+ ATPASE DOMAIN-CONTAINING PROTEIN-RELATED"/>
    <property type="match status" value="1"/>
</dbReference>
<evidence type="ECO:0000313" key="4">
    <source>
        <dbReference type="Proteomes" id="UP000190312"/>
    </source>
</evidence>
<dbReference type="SUPFAM" id="SSF52540">
    <property type="entry name" value="P-loop containing nucleoside triphosphate hydrolases"/>
    <property type="match status" value="1"/>
</dbReference>
<dbReference type="Pfam" id="PF13374">
    <property type="entry name" value="TPR_10"/>
    <property type="match status" value="1"/>
</dbReference>
<dbReference type="EMBL" id="MKZY01000023">
    <property type="protein sequence ID" value="OOO03858.1"/>
    <property type="molecule type" value="Genomic_DNA"/>
</dbReference>
<dbReference type="InterPro" id="IPR011990">
    <property type="entry name" value="TPR-like_helical_dom_sf"/>
</dbReference>
<evidence type="ECO:0000259" key="2">
    <source>
        <dbReference type="Pfam" id="PF00171"/>
    </source>
</evidence>
<feature type="region of interest" description="Disordered" evidence="1">
    <location>
        <begin position="721"/>
        <end position="763"/>
    </location>
</feature>
<protein>
    <submittedName>
        <fullName evidence="3">Aldehyde Dehydrogenase</fullName>
    </submittedName>
</protein>
<gene>
    <name evidence="3" type="ORF">OAory_01022690</name>
</gene>
<dbReference type="InterPro" id="IPR053137">
    <property type="entry name" value="NLR-like"/>
</dbReference>
<dbReference type="SUPFAM" id="SSF53720">
    <property type="entry name" value="ALDH-like"/>
    <property type="match status" value="1"/>
</dbReference>
<dbReference type="InterPro" id="IPR016163">
    <property type="entry name" value="Ald_DH_C"/>
</dbReference>
<feature type="domain" description="Aldehyde dehydrogenase" evidence="2">
    <location>
        <begin position="1017"/>
        <end position="1183"/>
    </location>
</feature>
<dbReference type="PANTHER" id="PTHR46082">
    <property type="entry name" value="ATP/GTP-BINDING PROTEIN-RELATED"/>
    <property type="match status" value="1"/>
</dbReference>
<dbReference type="Gene3D" id="3.40.50.300">
    <property type="entry name" value="P-loop containing nucleotide triphosphate hydrolases"/>
    <property type="match status" value="1"/>
</dbReference>
<dbReference type="Gene3D" id="3.40.605.10">
    <property type="entry name" value="Aldehyde Dehydrogenase, Chain A, domain 1"/>
    <property type="match status" value="3"/>
</dbReference>
<organism evidence="3 4">
    <name type="scientific">Aspergillus oryzae</name>
    <name type="common">Yellow koji mold</name>
    <dbReference type="NCBI Taxonomy" id="5062"/>
    <lineage>
        <taxon>Eukaryota</taxon>
        <taxon>Fungi</taxon>
        <taxon>Dikarya</taxon>
        <taxon>Ascomycota</taxon>
        <taxon>Pezizomycotina</taxon>
        <taxon>Eurotiomycetes</taxon>
        <taxon>Eurotiomycetidae</taxon>
        <taxon>Eurotiales</taxon>
        <taxon>Aspergillaceae</taxon>
        <taxon>Aspergillus</taxon>
        <taxon>Aspergillus subgen. Circumdati</taxon>
    </lineage>
</organism>
<dbReference type="Pfam" id="PF13424">
    <property type="entry name" value="TPR_12"/>
    <property type="match status" value="2"/>
</dbReference>
<sequence>MVFTRDDYTVAWICALPLEMAAAKAMLDEVHPPLPQPETDHNVYTLGSVGSHNVVVAPLLSGVYGTISASAVVLHMVSTYSKIRFGLMVGIGGGVPSKSADIRLGDVTLRDGRFQHTGSLNKPPPVLLKAMSQLESDSMTGNTLISKILFNVLDECEEMREQFSRPKDDRLFRSTYNHENSEYNCSGCDQTQLVNCPERRTDDPYFYYGLIASGDQVMKDAKTRDSIAQDLDILCFEMEAAGLMDELPSLAIRGICDYCDSHKNKQWQGYAAFAAAAYAKALLLKVPVHCRREEEITKTEEFLMQQDGPGKVAICGLGGVGKTQIALELAYRIRKRDSEYSIFWVTYTSYETYVNENSIGLSDYLMLLKDQEPGVIELLSENFGDEGRYKETQNPVALTWFIFFQQIQRLNELAADYLLFMACISPRGIPQSLLLQPILTKKRIDAIGLLKAFSFINRLSEAFPNNDYTNRKLWREYLPHAFSLLVEADFQKEQERYIYLIMNIGNCLYSDGRWKEVEQLEVQAMELCKQVLGAEYPDTLISMANLVLTYWKQGLWKEAEELEIQEMELRKQVLGPEHPDTLTSMANLASTYWKQGRWKEAEELEIQVMEIHKQVLGPEHLDTLTSMANLASTYWKQGRWKEAEELEIQEMELRKQVLGPEHPETLTSMNNLAYTWKLLGKVQDALALMEKCVELRRNLLGPDHPHTISSIDTLRDWEMEMSSLSKKPTQQTPATNSRALSTHNNPPEQIKSDYKPVTGASYEPGSEERKLLKAAPVEMKSAVTGIPSITNGERIRTGHKSQKMDPEKAIQGALGATKSWANMSFKERCAIYNKAAKLVESPEYRWKPMAASMIDQGKTSTPKQFDLSSSRLEYRPIEGFVLAISLFNFTALRAHIAFMPALLGNVILWKSSPVAVLSNYLLYQIMKEAGMQRALSMFYPWSIPLESLSQMSPVLISPVYIIPAFTILRALCTQIGTNTDIYKNFPRIVGESGGKNFHLIHDPCKDDVERDDAKQLHHTFGPMILETAVQRFEQFVQPAQEDSHELIYGGNTNGSKGLFVQLTVFELKQTVKGLEPDLMTKGLFGPLFAVQIYDDASSTGFENVCDLTDSTSDYALAGSVFTRHRMAVKIAHEKLQDSVEMFYINDKSTGTIIGAHPFGGARSSGTNDKANSMNVLLRFSSIRCVKDSYVSSSSSTHSACYVLE</sequence>
<dbReference type="GO" id="GO:0016620">
    <property type="term" value="F:oxidoreductase activity, acting on the aldehyde or oxo group of donors, NAD or NADP as acceptor"/>
    <property type="evidence" value="ECO:0007669"/>
    <property type="project" value="InterPro"/>
</dbReference>
<evidence type="ECO:0000313" key="3">
    <source>
        <dbReference type="EMBL" id="OOO03858.1"/>
    </source>
</evidence>
<dbReference type="GO" id="GO:0009116">
    <property type="term" value="P:nucleoside metabolic process"/>
    <property type="evidence" value="ECO:0007669"/>
    <property type="project" value="InterPro"/>
</dbReference>
<dbReference type="AlphaFoldDB" id="A0A1S9D464"/>
<accession>A0A1S9D464</accession>
<name>A0A1S9D464_ASPOZ</name>
<comment type="caution">
    <text evidence="3">The sequence shown here is derived from an EMBL/GenBank/DDBJ whole genome shotgun (WGS) entry which is preliminary data.</text>
</comment>
<feature type="compositionally biased region" description="Polar residues" evidence="1">
    <location>
        <begin position="722"/>
        <end position="747"/>
    </location>
</feature>
<dbReference type="Gene3D" id="3.40.309.10">
    <property type="entry name" value="Aldehyde Dehydrogenase, Chain A, domain 2"/>
    <property type="match status" value="2"/>
</dbReference>
<dbReference type="Gene3D" id="3.40.50.1580">
    <property type="entry name" value="Nucleoside phosphorylase domain"/>
    <property type="match status" value="1"/>
</dbReference>
<dbReference type="SUPFAM" id="SSF53167">
    <property type="entry name" value="Purine and uridine phosphorylases"/>
    <property type="match status" value="1"/>
</dbReference>
<dbReference type="InterPro" id="IPR016162">
    <property type="entry name" value="Ald_DH_N"/>
</dbReference>
<proteinExistence type="predicted"/>
<dbReference type="Pfam" id="PF00171">
    <property type="entry name" value="Aldedh"/>
    <property type="match status" value="2"/>
</dbReference>
<dbReference type="VEuPathDB" id="FungiDB:AO090206000121"/>
<dbReference type="VEuPathDB" id="FungiDB:AO090206000126"/>
<dbReference type="Proteomes" id="UP000190312">
    <property type="component" value="Unassembled WGS sequence"/>
</dbReference>
<dbReference type="VEuPathDB" id="FungiDB:AO090003000626"/>